<gene>
    <name evidence="1" type="ORF">I532_17078</name>
</gene>
<name>M8DDX8_9BACL</name>
<dbReference type="EMBL" id="APBN01000007">
    <property type="protein sequence ID" value="EMT51658.1"/>
    <property type="molecule type" value="Genomic_DNA"/>
</dbReference>
<protein>
    <submittedName>
        <fullName evidence="1">Uncharacterized protein</fullName>
    </submittedName>
</protein>
<dbReference type="Proteomes" id="UP000012081">
    <property type="component" value="Unassembled WGS sequence"/>
</dbReference>
<comment type="caution">
    <text evidence="1">The sequence shown here is derived from an EMBL/GenBank/DDBJ whole genome shotgun (WGS) entry which is preliminary data.</text>
</comment>
<evidence type="ECO:0000313" key="2">
    <source>
        <dbReference type="Proteomes" id="UP000012081"/>
    </source>
</evidence>
<accession>M8DDX8</accession>
<proteinExistence type="predicted"/>
<sequence length="299" mass="32647">MNNKWMKPVTFLLLAGVIGGTGLTVAHTKVAHADAEKGKPFAAAAELKLDKNTYVIDQKSADVNGDKVADTVYLVGVKEKADDIYAADMNIVVQDGKTKAYSKTEMKDLGGYEGELTLLDFTGDHVADAFVKTATGGSGGIYNHVIATFADNKGKVIFGEEENEGIRYEGKFANGFKVEGKGTHLQQPLTLDVQANKELYQMAKLYDKDGKLLKKDDDLSVYSYPFGSLQPIDIDNNGTFELMGEQRIVGLNNTDTVSTLKSIWGFGSEGKWAPWEVEYSTFLLKHPNEAINVTPDANE</sequence>
<organism evidence="1 2">
    <name type="scientific">Brevibacillus borstelensis AK1</name>
    <dbReference type="NCBI Taxonomy" id="1300222"/>
    <lineage>
        <taxon>Bacteria</taxon>
        <taxon>Bacillati</taxon>
        <taxon>Bacillota</taxon>
        <taxon>Bacilli</taxon>
        <taxon>Bacillales</taxon>
        <taxon>Paenibacillaceae</taxon>
        <taxon>Brevibacillus</taxon>
    </lineage>
</organism>
<dbReference type="PATRIC" id="fig|1300222.3.peg.3579"/>
<evidence type="ECO:0000313" key="1">
    <source>
        <dbReference type="EMBL" id="EMT51658.1"/>
    </source>
</evidence>
<dbReference type="STRING" id="1300222.I532_17078"/>
<dbReference type="RefSeq" id="WP_003389715.1">
    <property type="nucleotide sequence ID" value="NZ_APBN01000007.1"/>
</dbReference>
<dbReference type="OrthoDB" id="1653343at2"/>
<keyword evidence="2" id="KW-1185">Reference proteome</keyword>
<dbReference type="AlphaFoldDB" id="M8DDX8"/>
<reference evidence="1 2" key="1">
    <citation type="submission" date="2013-03" db="EMBL/GenBank/DDBJ databases">
        <title>Assembly of a new bacterial strain Brevibacillus borstelensis AK1.</title>
        <authorList>
            <person name="Rajan I."/>
            <person name="PoliReddy D."/>
            <person name="Sugumar T."/>
            <person name="Rathinam K."/>
            <person name="Alqarawi S."/>
            <person name="Khalil A.B."/>
            <person name="Sivakumar N."/>
        </authorList>
    </citation>
    <scope>NUCLEOTIDE SEQUENCE [LARGE SCALE GENOMIC DNA]</scope>
    <source>
        <strain evidence="1 2">AK1</strain>
    </source>
</reference>